<evidence type="ECO:0000313" key="2">
    <source>
        <dbReference type="Proteomes" id="UP000635628"/>
    </source>
</evidence>
<dbReference type="Proteomes" id="UP000635628">
    <property type="component" value="Unassembled WGS sequence"/>
</dbReference>
<reference evidence="1" key="1">
    <citation type="submission" date="2020-05" db="EMBL/GenBank/DDBJ databases">
        <authorList>
            <person name="Petersen J."/>
            <person name="Sayavedra L."/>
        </authorList>
    </citation>
    <scope>NUCLEOTIDE SEQUENCE</scope>
    <source>
        <strain evidence="1">B azoricus SOX Menez Gwen</strain>
    </source>
</reference>
<accession>A0ACA8ZRA2</accession>
<sequence length="435" mass="47854">MRIIKAIMVIALLILAVSVFLYMNNTDNTSTNTNTSTGDTSPQVDKDKEISKKINQEHKINQDDKDSVVESNRLLLNKLHSLESKLKDLKDNQKQQDLAIQEGNKNMIESNKASSTQEVVSKVMSLLNLKDKSSDERYKVNKIKNADSAIQTQVKYTWTKALQSGVLDEEGNFVHIPELSRQDLNDDKGIVGDPIADDEVTLRPVYTIPNNSILSGKLITGLIGRIPLDGQLTDPFRFSIKIIKKSFYANRHVNNVLQDVIASGTASGDLRLSCVRASIDSITFIFEDGTISDHKISDIGFITNEYGLPCIEGELITDAAQYLMTTSLLSGLSSAAKAVSEAQKTLTSNNNGSSSSSLTGSPSKLSAYSALSGGVDDAKDWFNQRTKSSFDVIFVPSGKSVKILTQEQINIDYDPNGRKLDHQLATGEWRNEILD</sequence>
<organism evidence="1 2">
    <name type="scientific">Bathymodiolus azoricus thioautotrophic gill symbiont</name>
    <dbReference type="NCBI Taxonomy" id="235205"/>
    <lineage>
        <taxon>Bacteria</taxon>
        <taxon>Pseudomonadati</taxon>
        <taxon>Pseudomonadota</taxon>
        <taxon>Gammaproteobacteria</taxon>
        <taxon>sulfur-oxidizing symbionts</taxon>
    </lineage>
</organism>
<protein>
    <submittedName>
        <fullName evidence="1">Uncharacterized protein</fullName>
    </submittedName>
</protein>
<name>A0ACA8ZRA2_9GAMM</name>
<comment type="caution">
    <text evidence="1">The sequence shown here is derived from an EMBL/GenBank/DDBJ whole genome shotgun (WGS) entry which is preliminary data.</text>
</comment>
<dbReference type="EMBL" id="CAESAP020000226">
    <property type="protein sequence ID" value="CAB5502917.1"/>
    <property type="molecule type" value="Genomic_DNA"/>
</dbReference>
<keyword evidence="2" id="KW-1185">Reference proteome</keyword>
<proteinExistence type="predicted"/>
<gene>
    <name evidence="1" type="ORF">AZO1586R_1504</name>
</gene>
<evidence type="ECO:0000313" key="1">
    <source>
        <dbReference type="EMBL" id="CAB5502917.1"/>
    </source>
</evidence>